<dbReference type="Proteomes" id="UP000249453">
    <property type="component" value="Unassembled WGS sequence"/>
</dbReference>
<proteinExistence type="predicted"/>
<keyword evidence="3" id="KW-1185">Reference proteome</keyword>
<keyword evidence="1" id="KW-0732">Signal</keyword>
<protein>
    <submittedName>
        <fullName evidence="2">Uncharacterized protein</fullName>
    </submittedName>
</protein>
<comment type="caution">
    <text evidence="2">The sequence shown here is derived from an EMBL/GenBank/DDBJ whole genome shotgun (WGS) entry which is preliminary data.</text>
</comment>
<feature type="signal peptide" evidence="1">
    <location>
        <begin position="1"/>
        <end position="24"/>
    </location>
</feature>
<dbReference type="EMBL" id="QLMK01000001">
    <property type="protein sequence ID" value="RAK34182.1"/>
    <property type="molecule type" value="Genomic_DNA"/>
</dbReference>
<reference evidence="2 3" key="1">
    <citation type="submission" date="2018-06" db="EMBL/GenBank/DDBJ databases">
        <title>Genomic Encyclopedia of Type Strains, Phase IV (KMG-IV): sequencing the most valuable type-strain genomes for metagenomic binning, comparative biology and taxonomic classification.</title>
        <authorList>
            <person name="Goeker M."/>
        </authorList>
    </citation>
    <scope>NUCLEOTIDE SEQUENCE [LARGE SCALE GENOMIC DNA]</scope>
    <source>
        <strain evidence="2 3">DSM 26720</strain>
    </source>
</reference>
<evidence type="ECO:0000256" key="1">
    <source>
        <dbReference type="SAM" id="SignalP"/>
    </source>
</evidence>
<sequence>MKNVVLALTLTTAVLGSALTASHAAVTPTDTVSPIEAIIHVLPCWNCNLPR</sequence>
<dbReference type="RefSeq" id="WP_158527792.1">
    <property type="nucleotide sequence ID" value="NZ_JBHEEY010000001.1"/>
</dbReference>
<dbReference type="AlphaFoldDB" id="A0A364JZM6"/>
<gene>
    <name evidence="2" type="ORF">C7374_101516</name>
</gene>
<evidence type="ECO:0000313" key="3">
    <source>
        <dbReference type="Proteomes" id="UP000249453"/>
    </source>
</evidence>
<evidence type="ECO:0000313" key="2">
    <source>
        <dbReference type="EMBL" id="RAK34182.1"/>
    </source>
</evidence>
<accession>A0A364JZM6</accession>
<feature type="chain" id="PRO_5016704014" evidence="1">
    <location>
        <begin position="25"/>
        <end position="51"/>
    </location>
</feature>
<organism evidence="2 3">
    <name type="scientific">Falsochrobactrum ovis</name>
    <dbReference type="NCBI Taxonomy" id="1293442"/>
    <lineage>
        <taxon>Bacteria</taxon>
        <taxon>Pseudomonadati</taxon>
        <taxon>Pseudomonadota</taxon>
        <taxon>Alphaproteobacteria</taxon>
        <taxon>Hyphomicrobiales</taxon>
        <taxon>Brucellaceae</taxon>
        <taxon>Falsochrobactrum</taxon>
    </lineage>
</organism>
<name>A0A364JZM6_9HYPH</name>